<gene>
    <name evidence="3" type="ORF">SYV04_12295</name>
</gene>
<keyword evidence="2" id="KW-0812">Transmembrane</keyword>
<keyword evidence="2" id="KW-1133">Transmembrane helix</keyword>
<keyword evidence="2" id="KW-0472">Membrane</keyword>
<evidence type="ECO:0000313" key="3">
    <source>
        <dbReference type="EMBL" id="MDY7227181.1"/>
    </source>
</evidence>
<dbReference type="RefSeq" id="WP_321545911.1">
    <property type="nucleotide sequence ID" value="NZ_JAXIVS010000004.1"/>
</dbReference>
<feature type="transmembrane region" description="Helical" evidence="2">
    <location>
        <begin position="145"/>
        <end position="163"/>
    </location>
</feature>
<dbReference type="InterPro" id="IPR014470">
    <property type="entry name" value="UCP01500"/>
</dbReference>
<feature type="compositionally biased region" description="Pro residues" evidence="1">
    <location>
        <begin position="250"/>
        <end position="259"/>
    </location>
</feature>
<protein>
    <submittedName>
        <fullName evidence="3">DUF2270 domain-containing protein</fullName>
    </submittedName>
</protein>
<proteinExistence type="predicted"/>
<name>A0ABU5H152_9BACT</name>
<feature type="transmembrane region" description="Helical" evidence="2">
    <location>
        <begin position="41"/>
        <end position="59"/>
    </location>
</feature>
<evidence type="ECO:0000256" key="2">
    <source>
        <dbReference type="SAM" id="Phobius"/>
    </source>
</evidence>
<accession>A0ABU5H152</accession>
<keyword evidence="4" id="KW-1185">Reference proteome</keyword>
<sequence>MQANGRDKNDLETLSLSDSAMAQLYRGELSRSDKWRTRLDTTTNWALTTTAAVISFGFANASSPHVTFIVGIWMVISFLLIEARRYRYYDLWNRRVRLLEDGYWAPMLRHEPIDPDAIRELAVELSRPQIQLSLFSAISTRLNRAYGPILIVLLLSWFVKVYSHPQPPDSFGEFVERAHVGPVPGGFIMVVITVVALLAAYLFISSFFVRAPLGELRPRPRSRRAVLWESFYRPYVFSRPRRRSRARAPSQPPPSSPAH</sequence>
<comment type="caution">
    <text evidence="3">The sequence shown here is derived from an EMBL/GenBank/DDBJ whole genome shotgun (WGS) entry which is preliminary data.</text>
</comment>
<feature type="transmembrane region" description="Helical" evidence="2">
    <location>
        <begin position="183"/>
        <end position="209"/>
    </location>
</feature>
<dbReference type="EMBL" id="JAXIVS010000004">
    <property type="protein sequence ID" value="MDY7227181.1"/>
    <property type="molecule type" value="Genomic_DNA"/>
</dbReference>
<reference evidence="3 4" key="1">
    <citation type="submission" date="2023-12" db="EMBL/GenBank/DDBJ databases">
        <title>the genome sequence of Hyalangium sp. s54d21.</title>
        <authorList>
            <person name="Zhang X."/>
        </authorList>
    </citation>
    <scope>NUCLEOTIDE SEQUENCE [LARGE SCALE GENOMIC DNA]</scope>
    <source>
        <strain evidence="4">s54d21</strain>
    </source>
</reference>
<dbReference type="Proteomes" id="UP001291309">
    <property type="component" value="Unassembled WGS sequence"/>
</dbReference>
<dbReference type="Pfam" id="PF10028">
    <property type="entry name" value="DUF2270"/>
    <property type="match status" value="1"/>
</dbReference>
<organism evidence="3 4">
    <name type="scientific">Hyalangium rubrum</name>
    <dbReference type="NCBI Taxonomy" id="3103134"/>
    <lineage>
        <taxon>Bacteria</taxon>
        <taxon>Pseudomonadati</taxon>
        <taxon>Myxococcota</taxon>
        <taxon>Myxococcia</taxon>
        <taxon>Myxococcales</taxon>
        <taxon>Cystobacterineae</taxon>
        <taxon>Archangiaceae</taxon>
        <taxon>Hyalangium</taxon>
    </lineage>
</organism>
<evidence type="ECO:0000313" key="4">
    <source>
        <dbReference type="Proteomes" id="UP001291309"/>
    </source>
</evidence>
<feature type="region of interest" description="Disordered" evidence="1">
    <location>
        <begin position="240"/>
        <end position="259"/>
    </location>
</feature>
<feature type="transmembrane region" description="Helical" evidence="2">
    <location>
        <begin position="65"/>
        <end position="81"/>
    </location>
</feature>
<evidence type="ECO:0000256" key="1">
    <source>
        <dbReference type="SAM" id="MobiDB-lite"/>
    </source>
</evidence>